<name>A0AB33VFK1_RALSU</name>
<protein>
    <submittedName>
        <fullName evidence="1">Uncharacterized protein</fullName>
    </submittedName>
</protein>
<organism evidence="1 2">
    <name type="scientific">Ralstonia solanacearum (strain UW551)</name>
    <dbReference type="NCBI Taxonomy" id="342110"/>
    <lineage>
        <taxon>Bacteria</taxon>
        <taxon>Pseudomonadati</taxon>
        <taxon>Pseudomonadota</taxon>
        <taxon>Betaproteobacteria</taxon>
        <taxon>Burkholderiales</taxon>
        <taxon>Burkholderiaceae</taxon>
        <taxon>Ralstonia</taxon>
        <taxon>Ralstonia solanacearum species complex</taxon>
    </lineage>
</organism>
<reference evidence="1 2" key="1">
    <citation type="journal article" date="2006" name="Mol. Plant Microbe Interact.">
        <title>Identification of open reading frames unique to a select agent: Ralstonia solanacearum race 3 biovar 2.</title>
        <authorList>
            <person name="Gabriel D.W."/>
            <person name="Allen C."/>
            <person name="Schell M."/>
            <person name="Denny T.P."/>
            <person name="Greenberg J.T."/>
            <person name="Duan Y.P."/>
            <person name="Flores-Cruz Z."/>
            <person name="Huang Q."/>
            <person name="Clifford J.M."/>
            <person name="Presting G."/>
            <person name="Gonzalez E.T."/>
            <person name="Reddy J."/>
            <person name="Elphinstone J."/>
            <person name="Swanson J."/>
            <person name="Yao J."/>
            <person name="Mulholland V."/>
            <person name="Liu L."/>
            <person name="Farmerie W."/>
            <person name="Patnaikuni M."/>
            <person name="Balogh B."/>
            <person name="Norman D."/>
            <person name="Alvarez A."/>
            <person name="Castillo J.A."/>
            <person name="Jones J."/>
            <person name="Saddler G."/>
            <person name="Walunas T."/>
            <person name="Zhukov A."/>
            <person name="Mikhailova N."/>
        </authorList>
    </citation>
    <scope>NUCLEOTIDE SEQUENCE [LARGE SCALE GENOMIC DNA]</scope>
    <source>
        <strain evidence="1 2">UW551</strain>
    </source>
</reference>
<dbReference type="GO" id="GO:0003824">
    <property type="term" value="F:catalytic activity"/>
    <property type="evidence" value="ECO:0007669"/>
    <property type="project" value="UniProtKB-ARBA"/>
</dbReference>
<dbReference type="RefSeq" id="WP_003262857.1">
    <property type="nucleotide sequence ID" value="NZ_AAKL01000015.1"/>
</dbReference>
<dbReference type="InterPro" id="IPR025157">
    <property type="entry name" value="Hemagglutinin_rpt"/>
</dbReference>
<sequence length="81" mass="8310">MGASRTSTHVSAGNTLTLELGGNTNLKGTVANVGGLNIESLQDTSPYHTKDQSIGGSVTVDYGFSGSANFSQQKIDSDFVG</sequence>
<comment type="caution">
    <text evidence="1">The sequence shown here is derived from an EMBL/GenBank/DDBJ whole genome shotgun (WGS) entry which is preliminary data.</text>
</comment>
<evidence type="ECO:0000313" key="2">
    <source>
        <dbReference type="Proteomes" id="UP000005933"/>
    </source>
</evidence>
<accession>A0AB33VFK1</accession>
<dbReference type="Proteomes" id="UP000005933">
    <property type="component" value="Unassembled WGS sequence"/>
</dbReference>
<gene>
    <name evidence="1" type="ORF">RRSL_03011</name>
</gene>
<evidence type="ECO:0000313" key="1">
    <source>
        <dbReference type="EMBL" id="EAP73328.1"/>
    </source>
</evidence>
<dbReference type="Pfam" id="PF13332">
    <property type="entry name" value="Fil_haemagg_2"/>
    <property type="match status" value="1"/>
</dbReference>
<dbReference type="AlphaFoldDB" id="A0AB33VFK1"/>
<dbReference type="EMBL" id="AAKL01000015">
    <property type="protein sequence ID" value="EAP73328.1"/>
    <property type="molecule type" value="Genomic_DNA"/>
</dbReference>
<proteinExistence type="predicted"/>